<proteinExistence type="predicted"/>
<sequence>MLFALSKHQINTINVMALAHSLTRLPQVLQLGRSYLSAS</sequence>
<reference evidence="1" key="1">
    <citation type="journal article" date="2012" name="PLoS ONE">
        <title>Gene sets for utilization of primary and secondary nutrition supplies in the distal gut of endangered iberian lynx.</title>
        <authorList>
            <person name="Alcaide M."/>
            <person name="Messina E."/>
            <person name="Richter M."/>
            <person name="Bargiela R."/>
            <person name="Peplies J."/>
            <person name="Huws S.A."/>
            <person name="Newbold C.J."/>
            <person name="Golyshin P.N."/>
            <person name="Simon M.A."/>
            <person name="Lopez G."/>
            <person name="Yakimov M.M."/>
            <person name="Ferrer M."/>
        </authorList>
    </citation>
    <scope>NUCLEOTIDE SEQUENCE</scope>
</reference>
<comment type="caution">
    <text evidence="1">The sequence shown here is derived from an EMBL/GenBank/DDBJ whole genome shotgun (WGS) entry which is preliminary data.</text>
</comment>
<evidence type="ECO:0000313" key="1">
    <source>
        <dbReference type="EMBL" id="EJW94319.1"/>
    </source>
</evidence>
<accession>J9G445</accession>
<protein>
    <submittedName>
        <fullName evidence="1">Uncharacterized protein</fullName>
    </submittedName>
</protein>
<dbReference type="AlphaFoldDB" id="J9G445"/>
<dbReference type="EMBL" id="AMCI01006450">
    <property type="protein sequence ID" value="EJW94319.1"/>
    <property type="molecule type" value="Genomic_DNA"/>
</dbReference>
<gene>
    <name evidence="1" type="ORF">EVA_17574</name>
</gene>
<name>J9G445_9ZZZZ</name>
<organism evidence="1">
    <name type="scientific">gut metagenome</name>
    <dbReference type="NCBI Taxonomy" id="749906"/>
    <lineage>
        <taxon>unclassified sequences</taxon>
        <taxon>metagenomes</taxon>
        <taxon>organismal metagenomes</taxon>
    </lineage>
</organism>